<feature type="region of interest" description="Disordered" evidence="1">
    <location>
        <begin position="138"/>
        <end position="166"/>
    </location>
</feature>
<proteinExistence type="predicted"/>
<dbReference type="Pfam" id="PF07987">
    <property type="entry name" value="DUF1775"/>
    <property type="match status" value="1"/>
</dbReference>
<organism evidence="4 5">
    <name type="scientific">Dactylosporangium salmoneum</name>
    <dbReference type="NCBI Taxonomy" id="53361"/>
    <lineage>
        <taxon>Bacteria</taxon>
        <taxon>Bacillati</taxon>
        <taxon>Actinomycetota</taxon>
        <taxon>Actinomycetes</taxon>
        <taxon>Micromonosporales</taxon>
        <taxon>Micromonosporaceae</taxon>
        <taxon>Dactylosporangium</taxon>
    </lineage>
</organism>
<reference evidence="4 5" key="1">
    <citation type="journal article" date="2019" name="Int. J. Syst. Evol. Microbiol.">
        <title>The Global Catalogue of Microorganisms (GCM) 10K type strain sequencing project: providing services to taxonomists for standard genome sequencing and annotation.</title>
        <authorList>
            <consortium name="The Broad Institute Genomics Platform"/>
            <consortium name="The Broad Institute Genome Sequencing Center for Infectious Disease"/>
            <person name="Wu L."/>
            <person name="Ma J."/>
        </authorList>
    </citation>
    <scope>NUCLEOTIDE SEQUENCE [LARGE SCALE GENOMIC DNA]</scope>
    <source>
        <strain evidence="4 5">JCM 3272</strain>
    </source>
</reference>
<feature type="transmembrane region" description="Helical" evidence="2">
    <location>
        <begin position="173"/>
        <end position="196"/>
    </location>
</feature>
<name>A0ABN3HAM4_9ACTN</name>
<evidence type="ECO:0000313" key="4">
    <source>
        <dbReference type="EMBL" id="GAA2374327.1"/>
    </source>
</evidence>
<dbReference type="Gene3D" id="2.60.40.2230">
    <property type="entry name" value="Uncharacterised protein YcnI-like PF07987, DUF1775"/>
    <property type="match status" value="1"/>
</dbReference>
<evidence type="ECO:0000256" key="2">
    <source>
        <dbReference type="SAM" id="Phobius"/>
    </source>
</evidence>
<dbReference type="EMBL" id="BAAARV010000075">
    <property type="protein sequence ID" value="GAA2374327.1"/>
    <property type="molecule type" value="Genomic_DNA"/>
</dbReference>
<dbReference type="Proteomes" id="UP001501444">
    <property type="component" value="Unassembled WGS sequence"/>
</dbReference>
<protein>
    <recommendedName>
        <fullName evidence="3">YncI copper-binding domain-containing protein</fullName>
    </recommendedName>
</protein>
<comment type="caution">
    <text evidence="4">The sequence shown here is derived from an EMBL/GenBank/DDBJ whole genome shotgun (WGS) entry which is preliminary data.</text>
</comment>
<keyword evidence="5" id="KW-1185">Reference proteome</keyword>
<evidence type="ECO:0000256" key="1">
    <source>
        <dbReference type="SAM" id="MobiDB-lite"/>
    </source>
</evidence>
<keyword evidence="2" id="KW-1133">Transmembrane helix</keyword>
<gene>
    <name evidence="4" type="ORF">GCM10010170_077320</name>
</gene>
<feature type="domain" description="YncI copper-binding" evidence="3">
    <location>
        <begin position="70"/>
        <end position="129"/>
    </location>
</feature>
<feature type="compositionally biased region" description="Low complexity" evidence="1">
    <location>
        <begin position="138"/>
        <end position="152"/>
    </location>
</feature>
<keyword evidence="2" id="KW-0472">Membrane</keyword>
<sequence length="203" mass="20512">MKVAADKAQAGARDVTITFTGEGESSRAGIEAERVVLPAGIAVADVELVSAPPGWTFTAAEDGYTVSGPALRPRADAVHTIRVARLPATARALAFKTLETYSDGSVARWIDLPEAGNPEPEHPAPVLALRPAAAQSVTGAPAAGPSATGGAPDIAGPDIAQPAPTEGNTTGTLAAIGLMTVALLLVAGVLVLVVVVRRRSTTR</sequence>
<evidence type="ECO:0000313" key="5">
    <source>
        <dbReference type="Proteomes" id="UP001501444"/>
    </source>
</evidence>
<keyword evidence="2" id="KW-0812">Transmembrane</keyword>
<dbReference type="InterPro" id="IPR012533">
    <property type="entry name" value="YcnI-copper_dom"/>
</dbReference>
<accession>A0ABN3HAM4</accession>
<dbReference type="InterPro" id="IPR038507">
    <property type="entry name" value="YcnI-like_sf"/>
</dbReference>
<evidence type="ECO:0000259" key="3">
    <source>
        <dbReference type="Pfam" id="PF07987"/>
    </source>
</evidence>